<reference evidence="1 2" key="1">
    <citation type="submission" date="2017-04" db="EMBL/GenBank/DDBJ databases">
        <title>Complete Genome Sequence of Bacillus thuringiensis type Strain ATCC 10792.</title>
        <authorList>
            <person name="Oh D.-H."/>
            <person name="Park B.-J."/>
            <person name="Shuai W."/>
            <person name="Chelliah R."/>
        </authorList>
    </citation>
    <scope>NUCLEOTIDE SEQUENCE [LARGE SCALE GENOMIC DNA]</scope>
    <source>
        <strain evidence="1 2">ATCC 10792</strain>
    </source>
</reference>
<keyword evidence="2" id="KW-1185">Reference proteome</keyword>
<accession>A0A1W6WUP5</accession>
<proteinExistence type="predicted"/>
<evidence type="ECO:0000313" key="1">
    <source>
        <dbReference type="EMBL" id="ARP60274.1"/>
    </source>
</evidence>
<sequence length="293" mass="34942">MGMITNKEVFRSIEKKAKQLSLVPDQLQVEQLQSVFLFKEYKGEYICVYLHDNQIHFVSETFGKGKMTNQVEFFKVFGAEWNEYPYKMIVFNAIAWYKRWLKSNFKDMDELYDRKRSLQKQHEWLMEIMEIKRASEKLLFINEVNNVLNRVKEQILSIGKQVIDIIHVWDFSVDEVCALLGGNAIEGQRLYKEYREEKKQQETFKTFMEYALHRGLEYRHRKGRMKGIYDCPSYEMPFYWAVNNVILDFIDSSPKAKEKISNFFKNDLGLTMYRTVEDLEGNILGVIEDDESN</sequence>
<dbReference type="Proteomes" id="UP000194143">
    <property type="component" value="Chromosome"/>
</dbReference>
<dbReference type="EMBL" id="CP021061">
    <property type="protein sequence ID" value="ARP60274.1"/>
    <property type="molecule type" value="Genomic_DNA"/>
</dbReference>
<dbReference type="AlphaFoldDB" id="A0A1W6WUP5"/>
<name>A0A1W6WUP5_BACTU</name>
<evidence type="ECO:0000313" key="2">
    <source>
        <dbReference type="Proteomes" id="UP000194143"/>
    </source>
</evidence>
<protein>
    <submittedName>
        <fullName evidence="1">Uncharacterized protein</fullName>
    </submittedName>
</protein>
<gene>
    <name evidence="1" type="ORF">CAB88_25700</name>
</gene>
<organism evidence="1 2">
    <name type="scientific">Bacillus thuringiensis</name>
    <dbReference type="NCBI Taxonomy" id="1428"/>
    <lineage>
        <taxon>Bacteria</taxon>
        <taxon>Bacillati</taxon>
        <taxon>Bacillota</taxon>
        <taxon>Bacilli</taxon>
        <taxon>Bacillales</taxon>
        <taxon>Bacillaceae</taxon>
        <taxon>Bacillus</taxon>
        <taxon>Bacillus cereus group</taxon>
    </lineage>
</organism>